<organism evidence="2 3">
    <name type="scientific">Bimuria novae-zelandiae CBS 107.79</name>
    <dbReference type="NCBI Taxonomy" id="1447943"/>
    <lineage>
        <taxon>Eukaryota</taxon>
        <taxon>Fungi</taxon>
        <taxon>Dikarya</taxon>
        <taxon>Ascomycota</taxon>
        <taxon>Pezizomycotina</taxon>
        <taxon>Dothideomycetes</taxon>
        <taxon>Pleosporomycetidae</taxon>
        <taxon>Pleosporales</taxon>
        <taxon>Massarineae</taxon>
        <taxon>Didymosphaeriaceae</taxon>
        <taxon>Bimuria</taxon>
    </lineage>
</organism>
<gene>
    <name evidence="2" type="ORF">BU23DRAFT_563810</name>
</gene>
<accession>A0A6A5VQU2</accession>
<proteinExistence type="predicted"/>
<evidence type="ECO:0000256" key="1">
    <source>
        <dbReference type="SAM" id="MobiDB-lite"/>
    </source>
</evidence>
<dbReference type="Proteomes" id="UP000800036">
    <property type="component" value="Unassembled WGS sequence"/>
</dbReference>
<evidence type="ECO:0000313" key="2">
    <source>
        <dbReference type="EMBL" id="KAF1978939.1"/>
    </source>
</evidence>
<reference evidence="2" key="1">
    <citation type="journal article" date="2020" name="Stud. Mycol.">
        <title>101 Dothideomycetes genomes: a test case for predicting lifestyles and emergence of pathogens.</title>
        <authorList>
            <person name="Haridas S."/>
            <person name="Albert R."/>
            <person name="Binder M."/>
            <person name="Bloem J."/>
            <person name="Labutti K."/>
            <person name="Salamov A."/>
            <person name="Andreopoulos B."/>
            <person name="Baker S."/>
            <person name="Barry K."/>
            <person name="Bills G."/>
            <person name="Bluhm B."/>
            <person name="Cannon C."/>
            <person name="Castanera R."/>
            <person name="Culley D."/>
            <person name="Daum C."/>
            <person name="Ezra D."/>
            <person name="Gonzalez J."/>
            <person name="Henrissat B."/>
            <person name="Kuo A."/>
            <person name="Liang C."/>
            <person name="Lipzen A."/>
            <person name="Lutzoni F."/>
            <person name="Magnuson J."/>
            <person name="Mondo S."/>
            <person name="Nolan M."/>
            <person name="Ohm R."/>
            <person name="Pangilinan J."/>
            <person name="Park H.-J."/>
            <person name="Ramirez L."/>
            <person name="Alfaro M."/>
            <person name="Sun H."/>
            <person name="Tritt A."/>
            <person name="Yoshinaga Y."/>
            <person name="Zwiers L.-H."/>
            <person name="Turgeon B."/>
            <person name="Goodwin S."/>
            <person name="Spatafora J."/>
            <person name="Crous P."/>
            <person name="Grigoriev I."/>
        </authorList>
    </citation>
    <scope>NUCLEOTIDE SEQUENCE</scope>
    <source>
        <strain evidence="2">CBS 107.79</strain>
    </source>
</reference>
<protein>
    <submittedName>
        <fullName evidence="2">Uncharacterized protein</fullName>
    </submittedName>
</protein>
<dbReference type="AlphaFoldDB" id="A0A6A5VQU2"/>
<dbReference type="EMBL" id="ML976659">
    <property type="protein sequence ID" value="KAF1978939.1"/>
    <property type="molecule type" value="Genomic_DNA"/>
</dbReference>
<sequence>MDSQSTQNIPMHRFSSKEAVGDGSGERYSFQQQQQSRHIGKAEKDAWDDVNATYGKDSDEYIRPSDLGPKDISVTTEVRVTDSIAQTTCSTIDVYKCFGGTRGAACNVTVHDSYSAGSRGSNQNPGLRFPRTICTYPSHYSCRLNLIVLLSKRYTDSYIYDILCNRPILDKMIISVVPGLRRTRYDAPLRCNAVGNNQKIANAHLSLS</sequence>
<feature type="region of interest" description="Disordered" evidence="1">
    <location>
        <begin position="1"/>
        <end position="45"/>
    </location>
</feature>
<evidence type="ECO:0000313" key="3">
    <source>
        <dbReference type="Proteomes" id="UP000800036"/>
    </source>
</evidence>
<name>A0A6A5VQU2_9PLEO</name>
<keyword evidence="3" id="KW-1185">Reference proteome</keyword>